<feature type="compositionally biased region" description="Acidic residues" evidence="1">
    <location>
        <begin position="504"/>
        <end position="518"/>
    </location>
</feature>
<accession>A0ABR4P7E7</accession>
<evidence type="ECO:0000313" key="3">
    <source>
        <dbReference type="Proteomes" id="UP001629113"/>
    </source>
</evidence>
<keyword evidence="2" id="KW-0378">Hydrolase</keyword>
<dbReference type="Proteomes" id="UP001629113">
    <property type="component" value="Unassembled WGS sequence"/>
</dbReference>
<gene>
    <name evidence="2" type="ORF">PVAG01_09455</name>
</gene>
<organism evidence="2 3">
    <name type="scientific">Phlyctema vagabunda</name>
    <dbReference type="NCBI Taxonomy" id="108571"/>
    <lineage>
        <taxon>Eukaryota</taxon>
        <taxon>Fungi</taxon>
        <taxon>Dikarya</taxon>
        <taxon>Ascomycota</taxon>
        <taxon>Pezizomycotina</taxon>
        <taxon>Leotiomycetes</taxon>
        <taxon>Helotiales</taxon>
        <taxon>Dermateaceae</taxon>
        <taxon>Phlyctema</taxon>
    </lineage>
</organism>
<name>A0ABR4P7E7_9HELO</name>
<sequence>MPRPKRTKVAPSAPAPRVRNPAKSPPPVVETFDDIYDVSDREYGPATGAKSKATNLGKNTAKQQSIETPARGRRTRRESHKGLEGPQAGDRGPVASTLNDDKGRSHAPEDVIESSSPEVEVGRRSIAPDRMLSSSIESDLAEDNGLTSVGTKNTSTIGLGNFRRRPRQPSIIGRAAGRARSSSMGLEMGMTPARVGSAYKIDGFRRRAREPSILRTGQKERPTRPEFDSEDDDNYDFGPEDESTPLHLSKTQATSRRASGSAATSTPASNPKKRKLSDIQVPQSSLALPSTEAVEAQATVPATAPIEDEDEELSEPPTEPMLSPPRPDTPERMSDTMAPPLSSSPVPPSYEVAPPVPHNISRGRRILRGRTPPPTTQDSPISSPPSLTHSPNRPAAKRGKTKRQAPPAQPSFSTAQLQALLPRRRRRPASDPFDVPSSEDEVNVMGLASDDDELSHLTVRPTARRAAGARGKTLSRKPAKARPGLKSTARRTYGSKASDKENEAALENEEAEEHDPDDSLAPVRDGSGNEISENSQEMEARLGKELKRAARKFQEVDKWELEFEDVTASSSSPRDAR</sequence>
<feature type="compositionally biased region" description="Acidic residues" evidence="1">
    <location>
        <begin position="228"/>
        <end position="243"/>
    </location>
</feature>
<feature type="compositionally biased region" description="Polar residues" evidence="1">
    <location>
        <begin position="376"/>
        <end position="391"/>
    </location>
</feature>
<protein>
    <submittedName>
        <fullName evidence="2">ATP-dependent RNA helicase</fullName>
    </submittedName>
</protein>
<feature type="region of interest" description="Disordered" evidence="1">
    <location>
        <begin position="205"/>
        <end position="543"/>
    </location>
</feature>
<feature type="compositionally biased region" description="Low complexity" evidence="1">
    <location>
        <begin position="339"/>
        <end position="353"/>
    </location>
</feature>
<proteinExistence type="predicted"/>
<evidence type="ECO:0000313" key="2">
    <source>
        <dbReference type="EMBL" id="KAL3419233.1"/>
    </source>
</evidence>
<feature type="compositionally biased region" description="Low complexity" evidence="1">
    <location>
        <begin position="251"/>
        <end position="269"/>
    </location>
</feature>
<feature type="compositionally biased region" description="Basic and acidic residues" evidence="1">
    <location>
        <begin position="99"/>
        <end position="109"/>
    </location>
</feature>
<comment type="caution">
    <text evidence="2">The sequence shown here is derived from an EMBL/GenBank/DDBJ whole genome shotgun (WGS) entry which is preliminary data.</text>
</comment>
<feature type="compositionally biased region" description="Pro residues" evidence="1">
    <location>
        <begin position="317"/>
        <end position="327"/>
    </location>
</feature>
<feature type="region of interest" description="Disordered" evidence="1">
    <location>
        <begin position="1"/>
        <end position="183"/>
    </location>
</feature>
<reference evidence="2 3" key="1">
    <citation type="submission" date="2024-06" db="EMBL/GenBank/DDBJ databases">
        <title>Complete genome of Phlyctema vagabunda strain 19-DSS-EL-015.</title>
        <authorList>
            <person name="Fiorenzani C."/>
        </authorList>
    </citation>
    <scope>NUCLEOTIDE SEQUENCE [LARGE SCALE GENOMIC DNA]</scope>
    <source>
        <strain evidence="2 3">19-DSS-EL-015</strain>
    </source>
</reference>
<keyword evidence="2" id="KW-0547">Nucleotide-binding</keyword>
<feature type="compositionally biased region" description="Polar residues" evidence="1">
    <location>
        <begin position="52"/>
        <end position="67"/>
    </location>
</feature>
<feature type="compositionally biased region" description="Polar residues" evidence="1">
    <location>
        <begin position="145"/>
        <end position="158"/>
    </location>
</feature>
<dbReference type="GO" id="GO:0004386">
    <property type="term" value="F:helicase activity"/>
    <property type="evidence" value="ECO:0007669"/>
    <property type="project" value="UniProtKB-KW"/>
</dbReference>
<keyword evidence="3" id="KW-1185">Reference proteome</keyword>
<keyword evidence="2" id="KW-0067">ATP-binding</keyword>
<keyword evidence="2" id="KW-0347">Helicase</keyword>
<feature type="compositionally biased region" description="Basic and acidic residues" evidence="1">
    <location>
        <begin position="205"/>
        <end position="227"/>
    </location>
</feature>
<evidence type="ECO:0000256" key="1">
    <source>
        <dbReference type="SAM" id="MobiDB-lite"/>
    </source>
</evidence>
<dbReference type="EMBL" id="JBFCZG010000008">
    <property type="protein sequence ID" value="KAL3419233.1"/>
    <property type="molecule type" value="Genomic_DNA"/>
</dbReference>